<reference evidence="3 4" key="3">
    <citation type="journal article" date="2017" name="G3 (Bethesda)">
        <title>Comparative analysis highlights variable genome content of wheat rusts and divergence of the mating loci.</title>
        <authorList>
            <person name="Cuomo C.A."/>
            <person name="Bakkeren G."/>
            <person name="Khalil H.B."/>
            <person name="Panwar V."/>
            <person name="Joly D."/>
            <person name="Linning R."/>
            <person name="Sakthikumar S."/>
            <person name="Song X."/>
            <person name="Adiconis X."/>
            <person name="Fan L."/>
            <person name="Goldberg J.M."/>
            <person name="Levin J.Z."/>
            <person name="Young S."/>
            <person name="Zeng Q."/>
            <person name="Anikster Y."/>
            <person name="Bruce M."/>
            <person name="Wang M."/>
            <person name="Yin C."/>
            <person name="McCallum B."/>
            <person name="Szabo L.J."/>
            <person name="Hulbert S."/>
            <person name="Chen X."/>
            <person name="Fellers J.P."/>
        </authorList>
    </citation>
    <scope>NUCLEOTIDE SEQUENCE</scope>
    <source>
        <strain evidence="3">isolate 1-1 / race 1 (BBBD)</strain>
        <strain evidence="4">Isolate 1-1 / race 1 (BBBD)</strain>
    </source>
</reference>
<sequence length="374" mass="41351">MDDPPAVPEQQAKVGRLLGGSEGGGGRNRIPCGSLHPTTPPLNTPTSHWPQLTTRAVVYSAPSATAAHVSRATVPALVAPHLTNLQLNPFATPTIYVRVHNRPSRDSATTHFNGNLDCNSCAGSYAVLVTKNAKPRSGMLLRSDNNTEALTWWLDMLTSTQVFGIHPLTTEDILMQETREKIELFRNYHLACFRSFNQDPYSPTYLEPLNIYIIVFCEGTLSVSILALLYVHSKKENPTKGLRAATSSSRLFGRKPALSNSYIWRWCRDCFGSDMFKVFLPLILDPENGPGTPELETIQHTQWSWNPRAGNYSTHSKSSGQEDADSQVFPNPFVKILSSYSVLEVPAGSEIELEKLATVSKRILVGAASWRLRS</sequence>
<dbReference type="GO" id="GO:0016020">
    <property type="term" value="C:membrane"/>
    <property type="evidence" value="ECO:0007669"/>
    <property type="project" value="TreeGrafter"/>
</dbReference>
<feature type="region of interest" description="Disordered" evidence="1">
    <location>
        <begin position="1"/>
        <end position="31"/>
    </location>
</feature>
<feature type="compositionally biased region" description="Gly residues" evidence="1">
    <location>
        <begin position="17"/>
        <end position="27"/>
    </location>
</feature>
<dbReference type="STRING" id="630390.A0A180GBW1"/>
<dbReference type="GO" id="GO:0015095">
    <property type="term" value="F:magnesium ion transmembrane transporter activity"/>
    <property type="evidence" value="ECO:0007669"/>
    <property type="project" value="TreeGrafter"/>
</dbReference>
<dbReference type="EMBL" id="ADAS02000107">
    <property type="protein sequence ID" value="OAV90175.1"/>
    <property type="molecule type" value="Genomic_DNA"/>
</dbReference>
<reference evidence="2" key="2">
    <citation type="submission" date="2016-05" db="EMBL/GenBank/DDBJ databases">
        <title>Comparative analysis highlights variable genome content of wheat rusts and divergence of the mating loci.</title>
        <authorList>
            <person name="Cuomo C.A."/>
            <person name="Bakkeren G."/>
            <person name="Szabo L."/>
            <person name="Khalil H."/>
            <person name="Joly D."/>
            <person name="Goldberg J."/>
            <person name="Young S."/>
            <person name="Zeng Q."/>
            <person name="Fellers J."/>
        </authorList>
    </citation>
    <scope>NUCLEOTIDE SEQUENCE [LARGE SCALE GENOMIC DNA]</scope>
    <source>
        <strain evidence="2">1-1 BBBD Race 1</strain>
    </source>
</reference>
<dbReference type="InterPro" id="IPR045861">
    <property type="entry name" value="CorA_cytoplasmic_dom"/>
</dbReference>
<dbReference type="PANTHER" id="PTHR21535:SF51">
    <property type="entry name" value="MANGANESE RESISTANCE PROTEIN MNR2"/>
    <property type="match status" value="1"/>
</dbReference>
<dbReference type="Proteomes" id="UP000005240">
    <property type="component" value="Unassembled WGS sequence"/>
</dbReference>
<evidence type="ECO:0000313" key="3">
    <source>
        <dbReference type="EnsemblFungi" id="PTTG_08356-t43_1-p1"/>
    </source>
</evidence>
<dbReference type="Gene3D" id="3.30.460.20">
    <property type="entry name" value="CorA soluble domain-like"/>
    <property type="match status" value="1"/>
</dbReference>
<evidence type="ECO:0000256" key="1">
    <source>
        <dbReference type="SAM" id="MobiDB-lite"/>
    </source>
</evidence>
<reference evidence="2" key="1">
    <citation type="submission" date="2009-11" db="EMBL/GenBank/DDBJ databases">
        <authorList>
            <consortium name="The Broad Institute Genome Sequencing Platform"/>
            <person name="Ward D."/>
            <person name="Feldgarden M."/>
            <person name="Earl A."/>
            <person name="Young S.K."/>
            <person name="Zeng Q."/>
            <person name="Koehrsen M."/>
            <person name="Alvarado L."/>
            <person name="Berlin A."/>
            <person name="Bochicchio J."/>
            <person name="Borenstein D."/>
            <person name="Chapman S.B."/>
            <person name="Chen Z."/>
            <person name="Engels R."/>
            <person name="Freedman E."/>
            <person name="Gellesch M."/>
            <person name="Goldberg J."/>
            <person name="Griggs A."/>
            <person name="Gujja S."/>
            <person name="Heilman E."/>
            <person name="Heiman D."/>
            <person name="Hepburn T."/>
            <person name="Howarth C."/>
            <person name="Jen D."/>
            <person name="Larson L."/>
            <person name="Lewis B."/>
            <person name="Mehta T."/>
            <person name="Park D."/>
            <person name="Pearson M."/>
            <person name="Roberts A."/>
            <person name="Saif S."/>
            <person name="Shea T."/>
            <person name="Shenoy N."/>
            <person name="Sisk P."/>
            <person name="Stolte C."/>
            <person name="Sykes S."/>
            <person name="Thomson T."/>
            <person name="Walk T."/>
            <person name="White J."/>
            <person name="Yandava C."/>
            <person name="Izard J."/>
            <person name="Baranova O.V."/>
            <person name="Blanton J.M."/>
            <person name="Tanner A.C."/>
            <person name="Dewhirst F.E."/>
            <person name="Haas B."/>
            <person name="Nusbaum C."/>
            <person name="Birren B."/>
        </authorList>
    </citation>
    <scope>NUCLEOTIDE SEQUENCE [LARGE SCALE GENOMIC DNA]</scope>
    <source>
        <strain evidence="2">1-1 BBBD Race 1</strain>
    </source>
</reference>
<evidence type="ECO:0000313" key="4">
    <source>
        <dbReference type="Proteomes" id="UP000005240"/>
    </source>
</evidence>
<keyword evidence="4" id="KW-1185">Reference proteome</keyword>
<dbReference type="GO" id="GO:0010961">
    <property type="term" value="P:intracellular magnesium ion homeostasis"/>
    <property type="evidence" value="ECO:0007669"/>
    <property type="project" value="TreeGrafter"/>
</dbReference>
<dbReference type="SUPFAM" id="SSF143865">
    <property type="entry name" value="CorA soluble domain-like"/>
    <property type="match status" value="1"/>
</dbReference>
<dbReference type="OrthoDB" id="29879at2759"/>
<reference evidence="3" key="4">
    <citation type="submission" date="2025-05" db="UniProtKB">
        <authorList>
            <consortium name="EnsemblFungi"/>
        </authorList>
    </citation>
    <scope>IDENTIFICATION</scope>
    <source>
        <strain evidence="3">isolate 1-1 / race 1 (BBBD)</strain>
    </source>
</reference>
<name>A0A180GBW1_PUCT1</name>
<protein>
    <submittedName>
        <fullName evidence="2 3">Uncharacterized protein</fullName>
    </submittedName>
</protein>
<accession>A0A180GBW1</accession>
<dbReference type="VEuPathDB" id="FungiDB:PTTG_08356"/>
<dbReference type="PANTHER" id="PTHR21535">
    <property type="entry name" value="MAGNESIUM AND COBALT TRANSPORT PROTEIN/MITOCHONDRIAL IMPORT INNER MEMBRANE TRANSLOCASE SUBUNIT TIM8"/>
    <property type="match status" value="1"/>
</dbReference>
<dbReference type="AlphaFoldDB" id="A0A180GBW1"/>
<dbReference type="EnsemblFungi" id="PTTG_08356-t43_1">
    <property type="protein sequence ID" value="PTTG_08356-t43_1-p1"/>
    <property type="gene ID" value="PTTG_08356"/>
</dbReference>
<proteinExistence type="predicted"/>
<gene>
    <name evidence="2" type="ORF">PTTG_08356</name>
</gene>
<organism evidence="2">
    <name type="scientific">Puccinia triticina (isolate 1-1 / race 1 (BBBD))</name>
    <name type="common">Brown leaf rust fungus</name>
    <dbReference type="NCBI Taxonomy" id="630390"/>
    <lineage>
        <taxon>Eukaryota</taxon>
        <taxon>Fungi</taxon>
        <taxon>Dikarya</taxon>
        <taxon>Basidiomycota</taxon>
        <taxon>Pucciniomycotina</taxon>
        <taxon>Pucciniomycetes</taxon>
        <taxon>Pucciniales</taxon>
        <taxon>Pucciniaceae</taxon>
        <taxon>Puccinia</taxon>
    </lineage>
</organism>
<evidence type="ECO:0000313" key="2">
    <source>
        <dbReference type="EMBL" id="OAV90175.1"/>
    </source>
</evidence>